<name>A0ABD0Z3X2_9HEMI</name>
<dbReference type="Gene3D" id="3.30.505.10">
    <property type="entry name" value="SH2 domain"/>
    <property type="match status" value="2"/>
</dbReference>
<dbReference type="CDD" id="cd00159">
    <property type="entry name" value="RhoGAP"/>
    <property type="match status" value="1"/>
</dbReference>
<dbReference type="SUPFAM" id="SSF55550">
    <property type="entry name" value="SH2 domain"/>
    <property type="match status" value="2"/>
</dbReference>
<dbReference type="Gene3D" id="1.10.287.1490">
    <property type="match status" value="1"/>
</dbReference>
<sequence length="654" mass="75711">MLFLYLFSVFGTGLCVQFSPNEHPAPLVIIKCIQELELRARTIPTLDIYKLYKSSCQSEQFSELRKMINEDMNTVNWSNYDQNCLVTVLKKYLMELPDPVIPVQWYDRFLEASRIRNDEQCGACLCHLVQELPVHHRSTLTFLLAHLCRMCKMQYTRGIKEPPTVLVQVFCHIFLRPPWERIIHILYNTEAHIRIMELLLVHGEWGESLPEFSAVPILPPRKVSNININPTQQISLIESCQPMSSDAEWYWGDITKAEVHEKLMDTPDGTFLVRNASSKGGEYTLTLRKGGSDKLIKISHRNGKYGFSEPYKFSTVVELVNFYRDVSLAQYNDTLDIKLLYPVSRFQQEEEIASSNDVEKVAAKLVELNEEHAAKTKIYIEYSEEFSTTSKDIQLKQQALDAFTETVAMFEEQIKLQEKFQKEAQPHEINRCLMENAEILRQRLASLEESRLQLQENLKQQVAYNRTLEREMHELKPEVFQLLKQKEKHTRWLTSRGIKMQRIKHLLSGGTGLCEQEPECPHHDESSWFLKDCSRSRAEQLLSLKKDGTFLVRPSRTGQFALSITCNGTVNHCIIYKTERGYGFAEPYNIYESLMALVLHYHQNSLEEHNDSLNTTLAYPVFANYSSCEVKENHSLEKSSSSDTPPSRGYVPIK</sequence>
<dbReference type="Pfam" id="PF00017">
    <property type="entry name" value="SH2"/>
    <property type="match status" value="2"/>
</dbReference>
<dbReference type="PRINTS" id="PR00678">
    <property type="entry name" value="PI3KINASEP85"/>
</dbReference>
<dbReference type="InterPro" id="IPR032498">
    <property type="entry name" value="PI3K_P85_iSH2"/>
</dbReference>
<dbReference type="Gene3D" id="1.10.555.10">
    <property type="entry name" value="Rho GTPase activation protein"/>
    <property type="match status" value="1"/>
</dbReference>
<dbReference type="PANTHER" id="PTHR10155">
    <property type="entry name" value="PHOSPHATIDYLINOSITOL 3-KINASE REGULATORY SUBUNIT"/>
    <property type="match status" value="1"/>
</dbReference>
<keyword evidence="6" id="KW-0175">Coiled coil</keyword>
<dbReference type="CDD" id="cd09930">
    <property type="entry name" value="SH2_cSH2_p85_like"/>
    <property type="match status" value="1"/>
</dbReference>
<evidence type="ECO:0000256" key="8">
    <source>
        <dbReference type="SAM" id="SignalP"/>
    </source>
</evidence>
<comment type="similarity">
    <text evidence="1">Belongs to the PI3K p85 subunit family.</text>
</comment>
<comment type="caution">
    <text evidence="11">The sequence shown here is derived from an EMBL/GenBank/DDBJ whole genome shotgun (WGS) entry which is preliminary data.</text>
</comment>
<gene>
    <name evidence="11" type="ORF">AAG570_013048</name>
</gene>
<dbReference type="InterPro" id="IPR035022">
    <property type="entry name" value="PI3kinase_P85_nSH2"/>
</dbReference>
<keyword evidence="2" id="KW-0597">Phosphoprotein</keyword>
<dbReference type="EMBL" id="JBFDAA010000008">
    <property type="protein sequence ID" value="KAL1130109.1"/>
    <property type="molecule type" value="Genomic_DNA"/>
</dbReference>
<accession>A0ABD0Z3X2</accession>
<keyword evidence="4 5" id="KW-0727">SH2 domain</keyword>
<proteinExistence type="inferred from homology"/>
<evidence type="ECO:0000256" key="6">
    <source>
        <dbReference type="SAM" id="Coils"/>
    </source>
</evidence>
<keyword evidence="8" id="KW-0732">Signal</keyword>
<protein>
    <recommendedName>
        <fullName evidence="13">Phosphatidylinositol 3-kinase regulatory subunit alpha</fullName>
    </recommendedName>
</protein>
<dbReference type="Pfam" id="PF00620">
    <property type="entry name" value="RhoGAP"/>
    <property type="match status" value="1"/>
</dbReference>
<dbReference type="InterPro" id="IPR000198">
    <property type="entry name" value="RhoGAP_dom"/>
</dbReference>
<dbReference type="PROSITE" id="PS50238">
    <property type="entry name" value="RHOGAP"/>
    <property type="match status" value="1"/>
</dbReference>
<dbReference type="InterPro" id="IPR035020">
    <property type="entry name" value="PI3kinase_P85_cSH2"/>
</dbReference>
<dbReference type="AlphaFoldDB" id="A0ABD0Z3X2"/>
<evidence type="ECO:0000256" key="5">
    <source>
        <dbReference type="PROSITE-ProRule" id="PRU00191"/>
    </source>
</evidence>
<keyword evidence="12" id="KW-1185">Reference proteome</keyword>
<evidence type="ECO:0008006" key="13">
    <source>
        <dbReference type="Google" id="ProtNLM"/>
    </source>
</evidence>
<reference evidence="11 12" key="1">
    <citation type="submission" date="2024-07" db="EMBL/GenBank/DDBJ databases">
        <title>Chromosome-level genome assembly of the water stick insect Ranatra chinensis (Heteroptera: Nepidae).</title>
        <authorList>
            <person name="Liu X."/>
        </authorList>
    </citation>
    <scope>NUCLEOTIDE SEQUENCE [LARGE SCALE GENOMIC DNA]</scope>
    <source>
        <strain evidence="11">Cailab_2021Rc</strain>
        <tissue evidence="11">Muscle</tissue>
    </source>
</reference>
<dbReference type="SMART" id="SM00324">
    <property type="entry name" value="RhoGAP"/>
    <property type="match status" value="1"/>
</dbReference>
<evidence type="ECO:0000256" key="4">
    <source>
        <dbReference type="ARBA" id="ARBA00022999"/>
    </source>
</evidence>
<organism evidence="11 12">
    <name type="scientific">Ranatra chinensis</name>
    <dbReference type="NCBI Taxonomy" id="642074"/>
    <lineage>
        <taxon>Eukaryota</taxon>
        <taxon>Metazoa</taxon>
        <taxon>Ecdysozoa</taxon>
        <taxon>Arthropoda</taxon>
        <taxon>Hexapoda</taxon>
        <taxon>Insecta</taxon>
        <taxon>Pterygota</taxon>
        <taxon>Neoptera</taxon>
        <taxon>Paraneoptera</taxon>
        <taxon>Hemiptera</taxon>
        <taxon>Heteroptera</taxon>
        <taxon>Panheteroptera</taxon>
        <taxon>Nepomorpha</taxon>
        <taxon>Nepidae</taxon>
        <taxon>Ranatrinae</taxon>
        <taxon>Ranatra</taxon>
    </lineage>
</organism>
<feature type="domain" description="Rho-GAP" evidence="10">
    <location>
        <begin position="12"/>
        <end position="207"/>
    </location>
</feature>
<dbReference type="InterPro" id="IPR000980">
    <property type="entry name" value="SH2"/>
</dbReference>
<dbReference type="Pfam" id="PF16454">
    <property type="entry name" value="PI3K_P85_iSH2"/>
    <property type="match status" value="1"/>
</dbReference>
<feature type="region of interest" description="Disordered" evidence="7">
    <location>
        <begin position="634"/>
        <end position="654"/>
    </location>
</feature>
<evidence type="ECO:0000256" key="3">
    <source>
        <dbReference type="ARBA" id="ARBA00022737"/>
    </source>
</evidence>
<evidence type="ECO:0000259" key="9">
    <source>
        <dbReference type="PROSITE" id="PS50001"/>
    </source>
</evidence>
<dbReference type="InterPro" id="IPR008936">
    <property type="entry name" value="Rho_GTPase_activation_prot"/>
</dbReference>
<dbReference type="PRINTS" id="PR00401">
    <property type="entry name" value="SH2DOMAIN"/>
</dbReference>
<dbReference type="PANTHER" id="PTHR10155:SF10">
    <property type="entry name" value="PI3K21B, ISOFORM B"/>
    <property type="match status" value="1"/>
</dbReference>
<evidence type="ECO:0000256" key="7">
    <source>
        <dbReference type="SAM" id="MobiDB-lite"/>
    </source>
</evidence>
<feature type="coiled-coil region" evidence="6">
    <location>
        <begin position="430"/>
        <end position="457"/>
    </location>
</feature>
<evidence type="ECO:0000313" key="11">
    <source>
        <dbReference type="EMBL" id="KAL1130109.1"/>
    </source>
</evidence>
<dbReference type="FunFam" id="3.30.505.10:FF:000100">
    <property type="entry name" value="phosphatidylinositol 3-kinase regulatory subunit gamma"/>
    <property type="match status" value="1"/>
</dbReference>
<dbReference type="SUPFAM" id="SSF48350">
    <property type="entry name" value="GTPase activation domain, GAP"/>
    <property type="match status" value="1"/>
</dbReference>
<feature type="chain" id="PRO_5044851511" description="Phosphatidylinositol 3-kinase regulatory subunit alpha" evidence="8">
    <location>
        <begin position="16"/>
        <end position="654"/>
    </location>
</feature>
<evidence type="ECO:0000256" key="2">
    <source>
        <dbReference type="ARBA" id="ARBA00022553"/>
    </source>
</evidence>
<dbReference type="PROSITE" id="PS50001">
    <property type="entry name" value="SH2"/>
    <property type="match status" value="2"/>
</dbReference>
<feature type="domain" description="SH2" evidence="9">
    <location>
        <begin position="528"/>
        <end position="621"/>
    </location>
</feature>
<keyword evidence="3" id="KW-0677">Repeat</keyword>
<feature type="domain" description="SH2" evidence="9">
    <location>
        <begin position="249"/>
        <end position="343"/>
    </location>
</feature>
<dbReference type="Proteomes" id="UP001558652">
    <property type="component" value="Unassembled WGS sequence"/>
</dbReference>
<evidence type="ECO:0000259" key="10">
    <source>
        <dbReference type="PROSITE" id="PS50238"/>
    </source>
</evidence>
<dbReference type="FunFam" id="3.30.505.10:FF:000014">
    <property type="entry name" value="Phosphatidylinositol 3-kinase regulatory subunit alpha"/>
    <property type="match status" value="1"/>
</dbReference>
<dbReference type="InterPro" id="IPR036860">
    <property type="entry name" value="SH2_dom_sf"/>
</dbReference>
<dbReference type="CDD" id="cd09942">
    <property type="entry name" value="SH2_nSH2_p85_like"/>
    <property type="match status" value="1"/>
</dbReference>
<evidence type="ECO:0000313" key="12">
    <source>
        <dbReference type="Proteomes" id="UP001558652"/>
    </source>
</evidence>
<dbReference type="SMART" id="SM00252">
    <property type="entry name" value="SH2"/>
    <property type="match status" value="2"/>
</dbReference>
<evidence type="ECO:0000256" key="1">
    <source>
        <dbReference type="ARBA" id="ARBA00009442"/>
    </source>
</evidence>
<dbReference type="CDD" id="cd12923">
    <property type="entry name" value="iSH2_PI3K_IA_R"/>
    <property type="match status" value="1"/>
</dbReference>
<feature type="signal peptide" evidence="8">
    <location>
        <begin position="1"/>
        <end position="15"/>
    </location>
</feature>